<protein>
    <submittedName>
        <fullName evidence="2">Uncharacterized protein</fullName>
    </submittedName>
</protein>
<reference evidence="2 3" key="1">
    <citation type="submission" date="2020-05" db="EMBL/GenBank/DDBJ databases">
        <title>Isolation and characterization of methanoarchaea from a cold seep at offshore SW Taiwan.</title>
        <authorList>
            <person name="Chen Y.-W."/>
            <person name="Chen S.-C."/>
            <person name="Lai M.-C."/>
        </authorList>
    </citation>
    <scope>NUCLEOTIDE SEQUENCE [LARGE SCALE GENOMIC DNA]</scope>
    <source>
        <strain evidence="2 3">YWC-01</strain>
    </source>
</reference>
<dbReference type="Proteomes" id="UP001273768">
    <property type="component" value="Unassembled WGS sequence"/>
</dbReference>
<comment type="caution">
    <text evidence="2">The sequence shown here is derived from an EMBL/GenBank/DDBJ whole genome shotgun (WGS) entry which is preliminary data.</text>
</comment>
<proteinExistence type="predicted"/>
<evidence type="ECO:0000256" key="1">
    <source>
        <dbReference type="SAM" id="Phobius"/>
    </source>
</evidence>
<dbReference type="EMBL" id="JABFFQ010000007">
    <property type="protein sequence ID" value="MDV4343424.1"/>
    <property type="molecule type" value="Genomic_DNA"/>
</dbReference>
<gene>
    <name evidence="2" type="ORF">HL657_09655</name>
</gene>
<evidence type="ECO:0000313" key="3">
    <source>
        <dbReference type="Proteomes" id="UP001273768"/>
    </source>
</evidence>
<sequence length="66" mass="6708">MTPDLTLPGATLISTCIIAGGILIAAQIFAVEVPFASYVMVALAIFIVLGAGMLVLSCRSRGANPS</sequence>
<dbReference type="RefSeq" id="WP_317296605.1">
    <property type="nucleotide sequence ID" value="NZ_JABFFQ010000007.1"/>
</dbReference>
<accession>A0ABU3Z4D6</accession>
<name>A0ABU3Z4D6_9EURY</name>
<keyword evidence="1" id="KW-0472">Membrane</keyword>
<keyword evidence="1" id="KW-0812">Transmembrane</keyword>
<organism evidence="2 3">
    <name type="scientific">Methanoculleus nereidis</name>
    <dbReference type="NCBI Taxonomy" id="2735141"/>
    <lineage>
        <taxon>Archaea</taxon>
        <taxon>Methanobacteriati</taxon>
        <taxon>Methanobacteriota</taxon>
        <taxon>Stenosarchaea group</taxon>
        <taxon>Methanomicrobia</taxon>
        <taxon>Methanomicrobiales</taxon>
        <taxon>Methanomicrobiaceae</taxon>
        <taxon>Methanoculleus</taxon>
    </lineage>
</organism>
<keyword evidence="1" id="KW-1133">Transmembrane helix</keyword>
<keyword evidence="3" id="KW-1185">Reference proteome</keyword>
<feature type="transmembrane region" description="Helical" evidence="1">
    <location>
        <begin position="35"/>
        <end position="56"/>
    </location>
</feature>
<feature type="transmembrane region" description="Helical" evidence="1">
    <location>
        <begin position="7"/>
        <end position="29"/>
    </location>
</feature>
<evidence type="ECO:0000313" key="2">
    <source>
        <dbReference type="EMBL" id="MDV4343424.1"/>
    </source>
</evidence>